<dbReference type="Pfam" id="PF22570">
    <property type="entry name" value="LiaF-TM"/>
    <property type="match status" value="1"/>
</dbReference>
<accession>G5HA15</accession>
<dbReference type="AlphaFoldDB" id="G5HA15"/>
<feature type="transmembrane region" description="Helical" evidence="2">
    <location>
        <begin position="81"/>
        <end position="102"/>
    </location>
</feature>
<feature type="transmembrane region" description="Helical" evidence="2">
    <location>
        <begin position="108"/>
        <end position="125"/>
    </location>
</feature>
<comment type="caution">
    <text evidence="4">The sequence shown here is derived from an EMBL/GenBank/DDBJ whole genome shotgun (WGS) entry which is preliminary data.</text>
</comment>
<proteinExistence type="predicted"/>
<keyword evidence="2" id="KW-1133">Transmembrane helix</keyword>
<dbReference type="STRING" id="742725.HMPREF9450_01480"/>
<sequence length="129" mass="14245">MEIINNNYNPAGGPTSSNGRPSGPDNQARNLFFGTLLVAAGFLWLLRDFHVVPYWLFNTIFSWQMLLAVTGAYLLTIRRWIVGWIMLAAGLCLVILDLTGIHVSFAKIIFPLVLISAGAAIILSINKQQ</sequence>
<keyword evidence="2" id="KW-0472">Membrane</keyword>
<dbReference type="PATRIC" id="fig|742725.3.peg.1568"/>
<feature type="region of interest" description="Disordered" evidence="1">
    <location>
        <begin position="1"/>
        <end position="22"/>
    </location>
</feature>
<feature type="domain" description="LiaF transmembrane" evidence="3">
    <location>
        <begin position="32"/>
        <end position="128"/>
    </location>
</feature>
<evidence type="ECO:0000313" key="5">
    <source>
        <dbReference type="Proteomes" id="UP000006008"/>
    </source>
</evidence>
<feature type="transmembrane region" description="Helical" evidence="2">
    <location>
        <begin position="52"/>
        <end position="74"/>
    </location>
</feature>
<keyword evidence="2" id="KW-0812">Transmembrane</keyword>
<dbReference type="Proteomes" id="UP000006008">
    <property type="component" value="Unassembled WGS sequence"/>
</dbReference>
<gene>
    <name evidence="4" type="ORF">HMPREF9450_01480</name>
</gene>
<dbReference type="GeneID" id="92815486"/>
<evidence type="ECO:0000259" key="3">
    <source>
        <dbReference type="Pfam" id="PF22570"/>
    </source>
</evidence>
<dbReference type="HOGENOM" id="CLU_1944167_0_0_10"/>
<organism evidence="4 5">
    <name type="scientific">Alistipes indistinctus YIT 12060</name>
    <dbReference type="NCBI Taxonomy" id="742725"/>
    <lineage>
        <taxon>Bacteria</taxon>
        <taxon>Pseudomonadati</taxon>
        <taxon>Bacteroidota</taxon>
        <taxon>Bacteroidia</taxon>
        <taxon>Bacteroidales</taxon>
        <taxon>Rikenellaceae</taxon>
        <taxon>Alistipes</taxon>
    </lineage>
</organism>
<dbReference type="RefSeq" id="WP_009134286.1">
    <property type="nucleotide sequence ID" value="NZ_CP102250.1"/>
</dbReference>
<evidence type="ECO:0000256" key="2">
    <source>
        <dbReference type="SAM" id="Phobius"/>
    </source>
</evidence>
<keyword evidence="5" id="KW-1185">Reference proteome</keyword>
<evidence type="ECO:0000256" key="1">
    <source>
        <dbReference type="SAM" id="MobiDB-lite"/>
    </source>
</evidence>
<evidence type="ECO:0000313" key="4">
    <source>
        <dbReference type="EMBL" id="EHB91431.1"/>
    </source>
</evidence>
<dbReference type="InterPro" id="IPR054331">
    <property type="entry name" value="LiaF_TM"/>
</dbReference>
<reference evidence="4 5" key="1">
    <citation type="submission" date="2011-08" db="EMBL/GenBank/DDBJ databases">
        <title>The Genome Sequence of Alistipes indistinctus YIT 12060.</title>
        <authorList>
            <consortium name="The Broad Institute Genome Sequencing Platform"/>
            <person name="Earl A."/>
            <person name="Ward D."/>
            <person name="Feldgarden M."/>
            <person name="Gevers D."/>
            <person name="Morotomi M."/>
            <person name="Young S.K."/>
            <person name="Zeng Q."/>
            <person name="Gargeya S."/>
            <person name="Fitzgerald M."/>
            <person name="Haas B."/>
            <person name="Abouelleil A."/>
            <person name="Alvarado L."/>
            <person name="Arachchi H.M."/>
            <person name="Berlin A."/>
            <person name="Brown A."/>
            <person name="Chapman S.B."/>
            <person name="Chen Z."/>
            <person name="Dunbar C."/>
            <person name="Freedman E."/>
            <person name="Gearin G."/>
            <person name="Gellesch M."/>
            <person name="Goldberg J."/>
            <person name="Griggs A."/>
            <person name="Gujja S."/>
            <person name="Heiman D."/>
            <person name="Howarth C."/>
            <person name="Larson L."/>
            <person name="Lui A."/>
            <person name="MacDonald P.J.P."/>
            <person name="Montmayeur A."/>
            <person name="Murphy C."/>
            <person name="Neiman D."/>
            <person name="Pearson M."/>
            <person name="Priest M."/>
            <person name="Roberts A."/>
            <person name="Saif S."/>
            <person name="Shea T."/>
            <person name="Shenoy N."/>
            <person name="Sisk P."/>
            <person name="Stolte C."/>
            <person name="Sykes S."/>
            <person name="Wortman J."/>
            <person name="Nusbaum C."/>
            <person name="Birren B."/>
        </authorList>
    </citation>
    <scope>NUCLEOTIDE SEQUENCE [LARGE SCALE GENOMIC DNA]</scope>
    <source>
        <strain evidence="4 5">YIT 12060</strain>
    </source>
</reference>
<feature type="transmembrane region" description="Helical" evidence="2">
    <location>
        <begin position="30"/>
        <end position="46"/>
    </location>
</feature>
<protein>
    <recommendedName>
        <fullName evidence="3">LiaF transmembrane domain-containing protein</fullName>
    </recommendedName>
</protein>
<dbReference type="EMBL" id="ADLD01000013">
    <property type="protein sequence ID" value="EHB91431.1"/>
    <property type="molecule type" value="Genomic_DNA"/>
</dbReference>
<name>G5HA15_9BACT</name>